<dbReference type="CDD" id="cd14256">
    <property type="entry name" value="Dockerin_I"/>
    <property type="match status" value="1"/>
</dbReference>
<dbReference type="eggNOG" id="arCOG03417">
    <property type="taxonomic scope" value="Archaea"/>
</dbReference>
<dbReference type="PROSITE" id="PS00018">
    <property type="entry name" value="EF_HAND_1"/>
    <property type="match status" value="2"/>
</dbReference>
<dbReference type="InterPro" id="IPR016134">
    <property type="entry name" value="Dockerin_dom"/>
</dbReference>
<dbReference type="Pfam" id="PF01497">
    <property type="entry name" value="Peripla_BP_2"/>
    <property type="match status" value="1"/>
</dbReference>
<dbReference type="SUPFAM" id="SSF63446">
    <property type="entry name" value="Type I dockerin domain"/>
    <property type="match status" value="1"/>
</dbReference>
<dbReference type="InterPro" id="IPR036439">
    <property type="entry name" value="Dockerin_dom_sf"/>
</dbReference>
<dbReference type="InterPro" id="IPR018247">
    <property type="entry name" value="EF_Hand_1_Ca_BS"/>
</dbReference>
<dbReference type="FunCoup" id="D7DTV3">
    <property type="interactions" value="1"/>
</dbReference>
<dbReference type="GO" id="GO:0000272">
    <property type="term" value="P:polysaccharide catabolic process"/>
    <property type="evidence" value="ECO:0007669"/>
    <property type="project" value="InterPro"/>
</dbReference>
<dbReference type="AlphaFoldDB" id="D7DTV3"/>
<reference evidence="2 3" key="1">
    <citation type="submission" date="2010-05" db="EMBL/GenBank/DDBJ databases">
        <title>Complete sequence of Methanococcus voltae A3.</title>
        <authorList>
            <consortium name="US DOE Joint Genome Institute"/>
            <person name="Lucas S."/>
            <person name="Copeland A."/>
            <person name="Lapidus A."/>
            <person name="Cheng J.-F."/>
            <person name="Bruce D."/>
            <person name="Goodwin L."/>
            <person name="Pitluck S."/>
            <person name="Lowry S."/>
            <person name="Clum A."/>
            <person name="Land M."/>
            <person name="Hauser L."/>
            <person name="Kyrpides N."/>
            <person name="Mikhailova N."/>
            <person name="Whitman W.B."/>
            <person name="Woyke T."/>
        </authorList>
    </citation>
    <scope>NUCLEOTIDE SEQUENCE [LARGE SCALE GENOMIC DNA]</scope>
    <source>
        <strain evidence="3">ATCC BAA-1334 / A3</strain>
    </source>
</reference>
<dbReference type="EMBL" id="CP002057">
    <property type="protein sequence ID" value="ADI36563.1"/>
    <property type="molecule type" value="Genomic_DNA"/>
</dbReference>
<evidence type="ECO:0000259" key="1">
    <source>
        <dbReference type="PROSITE" id="PS51766"/>
    </source>
</evidence>
<dbReference type="STRING" id="456320.Mvol_0904"/>
<dbReference type="Gene3D" id="1.10.1330.10">
    <property type="entry name" value="Dockerin domain"/>
    <property type="match status" value="1"/>
</dbReference>
<feature type="domain" description="Dockerin" evidence="1">
    <location>
        <begin position="28"/>
        <end position="89"/>
    </location>
</feature>
<gene>
    <name evidence="2" type="ordered locus">Mvol_0904</name>
</gene>
<dbReference type="InterPro" id="IPR050902">
    <property type="entry name" value="ABC_Transporter_SBP"/>
</dbReference>
<dbReference type="PANTHER" id="PTHR30535">
    <property type="entry name" value="VITAMIN B12-BINDING PROTEIN"/>
    <property type="match status" value="1"/>
</dbReference>
<evidence type="ECO:0000313" key="3">
    <source>
        <dbReference type="Proteomes" id="UP000007722"/>
    </source>
</evidence>
<keyword evidence="3" id="KW-1185">Reference proteome</keyword>
<protein>
    <submittedName>
        <fullName evidence="2">ABC-type Fe3+-hydroxamate transport system periplasmic component-like protein</fullName>
    </submittedName>
</protein>
<sequence>MSSFKTKMGFLILLTIFLIPSSFASGNYDYRLGDVNCDGKISVSDVVYLFNNRNMDIEDGDVNADNKISVSDVVYLFNYYDKMSEPISYAESMDLVYYDADGMEVNPYNGESYEYKIFTDGADVRYLLKNESQAIPDWATGKYDDVIITPVENIVPTSSVHVAYLCAMDENNDIMDTISGISTTTKTWYFDYMNEHKEGVEGSDSKIVDLGHPDSMDYEKLTQLNPDFVMNSLDGNRGSTIYSNCEDKGITCVALPSWTEQTFLGRCEWAKAIAAFYNKEPYANEYFSKVEKKALNAKRSASGNDAPEVSWGYITSKGYASIPCAQSYYARGICQNCKATYLFTDYTGTGFAKISKEEFLETTKNADVWVVSSAITYLSAFKERHAGYDQLDPVINGKIFCYSADFYQTGVVNTDEILMDMGTILYPEDFEGRTTKYLLAYNPETNEATPYTA</sequence>
<dbReference type="eggNOG" id="arCOG03611">
    <property type="taxonomic scope" value="Archaea"/>
</dbReference>
<name>D7DTV3_METV3</name>
<accession>D7DTV3</accession>
<dbReference type="InterPro" id="IPR002491">
    <property type="entry name" value="ABC_transptr_periplasmic_BD"/>
</dbReference>
<dbReference type="KEGG" id="mvo:Mvol_0904"/>
<evidence type="ECO:0000313" key="2">
    <source>
        <dbReference type="EMBL" id="ADI36563.1"/>
    </source>
</evidence>
<dbReference type="HOGENOM" id="CLU_025776_0_0_2"/>
<proteinExistence type="predicted"/>
<organism evidence="2 3">
    <name type="scientific">Methanococcus voltae (strain ATCC BAA-1334 / A3)</name>
    <dbReference type="NCBI Taxonomy" id="456320"/>
    <lineage>
        <taxon>Archaea</taxon>
        <taxon>Methanobacteriati</taxon>
        <taxon>Methanobacteriota</taxon>
        <taxon>Methanomada group</taxon>
        <taxon>Methanococci</taxon>
        <taxon>Methanococcales</taxon>
        <taxon>Methanococcaceae</taxon>
        <taxon>Methanococcus</taxon>
    </lineage>
</organism>
<dbReference type="PANTHER" id="PTHR30535:SF34">
    <property type="entry name" value="MOLYBDATE-BINDING PROTEIN MOLA"/>
    <property type="match status" value="1"/>
</dbReference>
<dbReference type="Proteomes" id="UP000007722">
    <property type="component" value="Chromosome"/>
</dbReference>
<dbReference type="Gene3D" id="3.40.50.1980">
    <property type="entry name" value="Nitrogenase molybdenum iron protein domain"/>
    <property type="match status" value="2"/>
</dbReference>
<dbReference type="InParanoid" id="D7DTV3"/>
<dbReference type="PROSITE" id="PS51766">
    <property type="entry name" value="DOCKERIN"/>
    <property type="match status" value="1"/>
</dbReference>
<dbReference type="SUPFAM" id="SSF53807">
    <property type="entry name" value="Helical backbone' metal receptor"/>
    <property type="match status" value="1"/>
</dbReference>